<dbReference type="InterPro" id="IPR035685">
    <property type="entry name" value="DRE_TIM_HOA"/>
</dbReference>
<dbReference type="EMBL" id="RQGN01000071">
    <property type="protein sequence ID" value="TGL98105.1"/>
    <property type="molecule type" value="Genomic_DNA"/>
</dbReference>
<dbReference type="InterPro" id="IPR000891">
    <property type="entry name" value="PYR_CT"/>
</dbReference>
<comment type="caution">
    <text evidence="3">The sequence shown here is derived from an EMBL/GenBank/DDBJ whole genome shotgun (WGS) entry which is preliminary data.</text>
</comment>
<feature type="domain" description="Pyruvate carboxyltransferase" evidence="2">
    <location>
        <begin position="12"/>
        <end position="262"/>
    </location>
</feature>
<dbReference type="RefSeq" id="WP_135671453.1">
    <property type="nucleotide sequence ID" value="NZ_RQGN01000071.1"/>
</dbReference>
<evidence type="ECO:0000259" key="2">
    <source>
        <dbReference type="PROSITE" id="PS50991"/>
    </source>
</evidence>
<dbReference type="GO" id="GO:0009098">
    <property type="term" value="P:L-leucine biosynthetic process"/>
    <property type="evidence" value="ECO:0007669"/>
    <property type="project" value="TreeGrafter"/>
</dbReference>
<dbReference type="GO" id="GO:0003852">
    <property type="term" value="F:2-isopropylmalate synthase activity"/>
    <property type="evidence" value="ECO:0007669"/>
    <property type="project" value="TreeGrafter"/>
</dbReference>
<dbReference type="Gene3D" id="3.20.20.70">
    <property type="entry name" value="Aldolase class I"/>
    <property type="match status" value="1"/>
</dbReference>
<dbReference type="OrthoDB" id="9804858at2"/>
<sequence>MIKEFINNFQHPILLDCTIRDGGYAINFQFSARDTRNICSNLDKAGIRLIEVGHGLGLGASNPSNGIAFETDEDYISTAKSVTKNSFIGAFFIPGVGKKEDIKRAKDAGLDFIRIGKDVTDLEATKSFIEYSQELGLHVSLNMMKSYAVDSTELAKIIKNLQGWGVDAICLVDSAGCMLPEQISEYVSVIRDNSEAPVGFHGHNNLGMANANSLAALKSGAKFVDGTLRGMGRSAGNAQTEAMAFIFQEYGFDTNLDPFLLLEMSETIIEPLMLYPQGLSSMDIVIGISKFHSGHLPRFKRILKRYDVDLRKLIIGVSKVNCINPSDELIESVAKDLARIDEFS</sequence>
<dbReference type="SUPFAM" id="SSF51569">
    <property type="entry name" value="Aldolase"/>
    <property type="match status" value="1"/>
</dbReference>
<evidence type="ECO:0000256" key="1">
    <source>
        <dbReference type="ARBA" id="ARBA00023211"/>
    </source>
</evidence>
<evidence type="ECO:0000313" key="4">
    <source>
        <dbReference type="Proteomes" id="UP000298429"/>
    </source>
</evidence>
<dbReference type="Pfam" id="PF00682">
    <property type="entry name" value="HMGL-like"/>
    <property type="match status" value="1"/>
</dbReference>
<accession>A0A5F2B0X8</accession>
<reference evidence="3 4" key="1">
    <citation type="journal article" date="2019" name="PLoS Negl. Trop. Dis.">
        <title>Revisiting the worldwide diversity of Leptospira species in the environment.</title>
        <authorList>
            <person name="Vincent A.T."/>
            <person name="Schiettekatte O."/>
            <person name="Bourhy P."/>
            <person name="Veyrier F.J."/>
            <person name="Picardeau M."/>
        </authorList>
    </citation>
    <scope>NUCLEOTIDE SEQUENCE [LARGE SCALE GENOMIC DNA]</scope>
    <source>
        <strain evidence="3 4">201702444</strain>
    </source>
</reference>
<dbReference type="InterPro" id="IPR050073">
    <property type="entry name" value="2-IPM_HCS-like"/>
</dbReference>
<dbReference type="PROSITE" id="PS50991">
    <property type="entry name" value="PYR_CT"/>
    <property type="match status" value="1"/>
</dbReference>
<dbReference type="NCBIfam" id="NF006049">
    <property type="entry name" value="PRK08195.1"/>
    <property type="match status" value="1"/>
</dbReference>
<proteinExistence type="predicted"/>
<dbReference type="AlphaFoldDB" id="A0A5F2B0X8"/>
<organism evidence="3 4">
    <name type="scientific">Leptospira barantonii</name>
    <dbReference type="NCBI Taxonomy" id="2023184"/>
    <lineage>
        <taxon>Bacteria</taxon>
        <taxon>Pseudomonadati</taxon>
        <taxon>Spirochaetota</taxon>
        <taxon>Spirochaetia</taxon>
        <taxon>Leptospirales</taxon>
        <taxon>Leptospiraceae</taxon>
        <taxon>Leptospira</taxon>
    </lineage>
</organism>
<dbReference type="Proteomes" id="UP000298429">
    <property type="component" value="Unassembled WGS sequence"/>
</dbReference>
<dbReference type="InterPro" id="IPR013785">
    <property type="entry name" value="Aldolase_TIM"/>
</dbReference>
<dbReference type="CDD" id="cd07943">
    <property type="entry name" value="DRE_TIM_HOA"/>
    <property type="match status" value="1"/>
</dbReference>
<dbReference type="PANTHER" id="PTHR10277:SF9">
    <property type="entry name" value="2-ISOPROPYLMALATE SYNTHASE 1, CHLOROPLASTIC-RELATED"/>
    <property type="match status" value="1"/>
</dbReference>
<keyword evidence="1" id="KW-0464">Manganese</keyword>
<evidence type="ECO:0000313" key="3">
    <source>
        <dbReference type="EMBL" id="TGL98105.1"/>
    </source>
</evidence>
<protein>
    <submittedName>
        <fullName evidence="3">4-hydroxy-2-oxovalerate aldolase</fullName>
    </submittedName>
</protein>
<name>A0A5F2B0X8_9LEPT</name>
<dbReference type="PANTHER" id="PTHR10277">
    <property type="entry name" value="HOMOCITRATE SYNTHASE-RELATED"/>
    <property type="match status" value="1"/>
</dbReference>
<gene>
    <name evidence="3" type="ORF">EHQ76_13825</name>
</gene>